<dbReference type="RefSeq" id="WP_101900537.1">
    <property type="nucleotide sequence ID" value="NZ_CP025491.2"/>
</dbReference>
<accession>A0A2H5FN61</accession>
<keyword evidence="3" id="KW-1185">Reference proteome</keyword>
<dbReference type="AlphaFoldDB" id="A0A2H5FN61"/>
<evidence type="ECO:0000313" key="2">
    <source>
        <dbReference type="EMBL" id="AUH72986.1"/>
    </source>
</evidence>
<dbReference type="EMBL" id="CP025491">
    <property type="protein sequence ID" value="AUH72986.1"/>
    <property type="molecule type" value="Genomic_DNA"/>
</dbReference>
<organism evidence="2 3">
    <name type="scientific">Legionella sainthelensi</name>
    <dbReference type="NCBI Taxonomy" id="28087"/>
    <lineage>
        <taxon>Bacteria</taxon>
        <taxon>Pseudomonadati</taxon>
        <taxon>Pseudomonadota</taxon>
        <taxon>Gammaproteobacteria</taxon>
        <taxon>Legionellales</taxon>
        <taxon>Legionellaceae</taxon>
        <taxon>Legionella</taxon>
    </lineage>
</organism>
<reference evidence="2 3" key="1">
    <citation type="submission" date="2017-12" db="EMBL/GenBank/DDBJ databases">
        <title>Legionella sainthelensi LA01-117, whole genome sequence of a clinical isolate from New Zealand.</title>
        <authorList>
            <person name="Cree S.L."/>
            <person name="Slow S."/>
            <person name="Kennedy M.A."/>
            <person name="Murdoch D.R."/>
            <person name="Biggs P.J."/>
            <person name="Anderson T."/>
        </authorList>
    </citation>
    <scope>NUCLEOTIDE SEQUENCE [LARGE SCALE GENOMIC DNA]</scope>
    <source>
        <strain evidence="2 3">LA01-117</strain>
    </source>
</reference>
<evidence type="ECO:0008006" key="4">
    <source>
        <dbReference type="Google" id="ProtNLM"/>
    </source>
</evidence>
<name>A0A2H5FN61_9GAMM</name>
<evidence type="ECO:0000313" key="3">
    <source>
        <dbReference type="Proteomes" id="UP000234343"/>
    </source>
</evidence>
<evidence type="ECO:0000256" key="1">
    <source>
        <dbReference type="SAM" id="MobiDB-lite"/>
    </source>
</evidence>
<proteinExistence type="predicted"/>
<protein>
    <recommendedName>
        <fullName evidence="4">Phasin domain-containing protein</fullName>
    </recommendedName>
</protein>
<sequence>MKNEFFDQKIFNNFDAPIQKLMELNVKMMQNLSYMKPLDLLSVKKPEEVFEKQIELFAQNSQMILDYMRTTFSILENHWFNISRNFEQNQQQVMREASDTIEKGAKKVATASKSSAKKAVATTKKSVATAKKVASEATSPNTKKDTKTTKLSKGHDTKIEKKKTKKSTPGSVHAKESITQSTEKGSENISNVNAIPENTSTQDLNIQKH</sequence>
<feature type="compositionally biased region" description="Polar residues" evidence="1">
    <location>
        <begin position="177"/>
        <end position="209"/>
    </location>
</feature>
<feature type="region of interest" description="Disordered" evidence="1">
    <location>
        <begin position="132"/>
        <end position="209"/>
    </location>
</feature>
<gene>
    <name evidence="2" type="ORF">CAB17_13740</name>
</gene>
<feature type="compositionally biased region" description="Basic and acidic residues" evidence="1">
    <location>
        <begin position="142"/>
        <end position="159"/>
    </location>
</feature>
<dbReference type="KEGG" id="lsh:CAB17_13740"/>
<dbReference type="Proteomes" id="UP000234343">
    <property type="component" value="Chromosome"/>
</dbReference>